<proteinExistence type="inferred from homology"/>
<dbReference type="PROSITE" id="PS50928">
    <property type="entry name" value="ABC_TM1"/>
    <property type="match status" value="1"/>
</dbReference>
<dbReference type="SUPFAM" id="SSF161098">
    <property type="entry name" value="MetI-like"/>
    <property type="match status" value="1"/>
</dbReference>
<keyword evidence="3 8" id="KW-0813">Transport</keyword>
<keyword evidence="11" id="KW-1185">Reference proteome</keyword>
<dbReference type="InterPro" id="IPR000515">
    <property type="entry name" value="MetI-like"/>
</dbReference>
<feature type="transmembrane region" description="Helical" evidence="8">
    <location>
        <begin position="12"/>
        <end position="35"/>
    </location>
</feature>
<evidence type="ECO:0000256" key="4">
    <source>
        <dbReference type="ARBA" id="ARBA00022475"/>
    </source>
</evidence>
<feature type="transmembrane region" description="Helical" evidence="8">
    <location>
        <begin position="155"/>
        <end position="177"/>
    </location>
</feature>
<keyword evidence="5 8" id="KW-0812">Transmembrane</keyword>
<sequence length="288" mass="31534">MKAVRRFSATLGPGFVWLALFVVLPTLIIFGYSFLTRTDIGGVGLPVTLENYARFLGFDVLGFDPLYLQILWRSVVLAFFTTLLCVLIGYPLAFYVATQAPRRKNILLLLLIIPFWTNFLIRTYAWIVILGREGVVNALAAHVGLGPFELYPSLFAVYIGMVYGFLPFFVLPVYASVERVDWTLAEAAADLGASPARAFWHAVFPQTVPGLVAGILLTFIPALGTFVTPDILGGAETALIGNVVQQQFSQSRDWPFGSAVGIILMAFVLLGLYVYARAAGQKGLENLA</sequence>
<comment type="caution">
    <text evidence="10">The sequence shown here is derived from an EMBL/GenBank/DDBJ whole genome shotgun (WGS) entry which is preliminary data.</text>
</comment>
<evidence type="ECO:0000256" key="7">
    <source>
        <dbReference type="ARBA" id="ARBA00023136"/>
    </source>
</evidence>
<organism evidence="10 11">
    <name type="scientific">Deinococcus yavapaiensis KR-236</name>
    <dbReference type="NCBI Taxonomy" id="694435"/>
    <lineage>
        <taxon>Bacteria</taxon>
        <taxon>Thermotogati</taxon>
        <taxon>Deinococcota</taxon>
        <taxon>Deinococci</taxon>
        <taxon>Deinococcales</taxon>
        <taxon>Deinococcaceae</taxon>
        <taxon>Deinococcus</taxon>
    </lineage>
</organism>
<feature type="transmembrane region" description="Helical" evidence="8">
    <location>
        <begin position="106"/>
        <end position="129"/>
    </location>
</feature>
<gene>
    <name evidence="10" type="ORF">DES52_101386</name>
</gene>
<evidence type="ECO:0000259" key="9">
    <source>
        <dbReference type="PROSITE" id="PS50928"/>
    </source>
</evidence>
<keyword evidence="6 8" id="KW-1133">Transmembrane helix</keyword>
<dbReference type="CDD" id="cd06261">
    <property type="entry name" value="TM_PBP2"/>
    <property type="match status" value="1"/>
</dbReference>
<dbReference type="InterPro" id="IPR035906">
    <property type="entry name" value="MetI-like_sf"/>
</dbReference>
<dbReference type="GO" id="GO:0055085">
    <property type="term" value="P:transmembrane transport"/>
    <property type="evidence" value="ECO:0007669"/>
    <property type="project" value="InterPro"/>
</dbReference>
<evidence type="ECO:0000256" key="6">
    <source>
        <dbReference type="ARBA" id="ARBA00022989"/>
    </source>
</evidence>
<dbReference type="PANTHER" id="PTHR42929:SF1">
    <property type="entry name" value="INNER MEMBRANE ABC TRANSPORTER PERMEASE PROTEIN YDCU-RELATED"/>
    <property type="match status" value="1"/>
</dbReference>
<dbReference type="Pfam" id="PF00528">
    <property type="entry name" value="BPD_transp_1"/>
    <property type="match status" value="1"/>
</dbReference>
<accession>A0A318SCJ6</accession>
<feature type="transmembrane region" description="Helical" evidence="8">
    <location>
        <begin position="70"/>
        <end position="94"/>
    </location>
</feature>
<feature type="transmembrane region" description="Helical" evidence="8">
    <location>
        <begin position="256"/>
        <end position="276"/>
    </location>
</feature>
<comment type="subcellular location">
    <subcellularLocation>
        <location evidence="1 8">Cell membrane</location>
        <topology evidence="1 8">Multi-pass membrane protein</topology>
    </subcellularLocation>
</comment>
<reference evidence="10 11" key="1">
    <citation type="submission" date="2018-06" db="EMBL/GenBank/DDBJ databases">
        <title>Genomic Encyclopedia of Type Strains, Phase IV (KMG-IV): sequencing the most valuable type-strain genomes for metagenomic binning, comparative biology and taxonomic classification.</title>
        <authorList>
            <person name="Goeker M."/>
        </authorList>
    </citation>
    <scope>NUCLEOTIDE SEQUENCE [LARGE SCALE GENOMIC DNA]</scope>
    <source>
        <strain evidence="10 11">DSM 18048</strain>
    </source>
</reference>
<evidence type="ECO:0000256" key="1">
    <source>
        <dbReference type="ARBA" id="ARBA00004651"/>
    </source>
</evidence>
<keyword evidence="7 8" id="KW-0472">Membrane</keyword>
<evidence type="ECO:0000256" key="5">
    <source>
        <dbReference type="ARBA" id="ARBA00022692"/>
    </source>
</evidence>
<protein>
    <submittedName>
        <fullName evidence="10">ABC-type spermidine/putrescine transport system permease subunit I</fullName>
    </submittedName>
</protein>
<evidence type="ECO:0000256" key="8">
    <source>
        <dbReference type="RuleBase" id="RU363032"/>
    </source>
</evidence>
<dbReference type="PANTHER" id="PTHR42929">
    <property type="entry name" value="INNER MEMBRANE ABC TRANSPORTER PERMEASE PROTEIN YDCU-RELATED-RELATED"/>
    <property type="match status" value="1"/>
</dbReference>
<feature type="domain" description="ABC transmembrane type-1" evidence="9">
    <location>
        <begin position="71"/>
        <end position="275"/>
    </location>
</feature>
<comment type="similarity">
    <text evidence="2">Belongs to the binding-protein-dependent transport system permease family. CysTW subfamily.</text>
</comment>
<evidence type="ECO:0000256" key="3">
    <source>
        <dbReference type="ARBA" id="ARBA00022448"/>
    </source>
</evidence>
<evidence type="ECO:0000313" key="10">
    <source>
        <dbReference type="EMBL" id="PYE56581.1"/>
    </source>
</evidence>
<evidence type="ECO:0000256" key="2">
    <source>
        <dbReference type="ARBA" id="ARBA00007069"/>
    </source>
</evidence>
<keyword evidence="4" id="KW-1003">Cell membrane</keyword>
<dbReference type="GO" id="GO:0005886">
    <property type="term" value="C:plasma membrane"/>
    <property type="evidence" value="ECO:0007669"/>
    <property type="project" value="UniProtKB-SubCell"/>
</dbReference>
<dbReference type="AlphaFoldDB" id="A0A318SCJ6"/>
<evidence type="ECO:0000313" key="11">
    <source>
        <dbReference type="Proteomes" id="UP000248326"/>
    </source>
</evidence>
<dbReference type="Gene3D" id="1.10.3720.10">
    <property type="entry name" value="MetI-like"/>
    <property type="match status" value="1"/>
</dbReference>
<feature type="transmembrane region" description="Helical" evidence="8">
    <location>
        <begin position="198"/>
        <end position="220"/>
    </location>
</feature>
<dbReference type="Proteomes" id="UP000248326">
    <property type="component" value="Unassembled WGS sequence"/>
</dbReference>
<dbReference type="EMBL" id="QJSX01000001">
    <property type="protein sequence ID" value="PYE56581.1"/>
    <property type="molecule type" value="Genomic_DNA"/>
</dbReference>
<name>A0A318SCJ6_9DEIO</name>
<dbReference type="RefSeq" id="WP_245900565.1">
    <property type="nucleotide sequence ID" value="NZ_QJSX01000001.1"/>
</dbReference>